<dbReference type="Proteomes" id="UP000226442">
    <property type="component" value="Unassembled WGS sequence"/>
</dbReference>
<dbReference type="RefSeq" id="WP_096828194.1">
    <property type="nucleotide sequence ID" value="NZ_NXIB02000176.1"/>
</dbReference>
<evidence type="ECO:0000256" key="1">
    <source>
        <dbReference type="ARBA" id="ARBA00006226"/>
    </source>
</evidence>
<name>A0A2G4EVS7_9CYAN</name>
<gene>
    <name evidence="3" type="ORF">CP500_020770</name>
</gene>
<evidence type="ECO:0000256" key="2">
    <source>
        <dbReference type="ARBA" id="ARBA00022649"/>
    </source>
</evidence>
<dbReference type="Gene3D" id="3.30.2310.20">
    <property type="entry name" value="RelE-like"/>
    <property type="match status" value="1"/>
</dbReference>
<dbReference type="EMBL" id="NXIB02000176">
    <property type="protein sequence ID" value="PHX53578.1"/>
    <property type="molecule type" value="Genomic_DNA"/>
</dbReference>
<dbReference type="InterPro" id="IPR051803">
    <property type="entry name" value="TA_system_RelE-like_toxin"/>
</dbReference>
<dbReference type="PANTHER" id="PTHR33755:SF8">
    <property type="entry name" value="TOXIN PARE2"/>
    <property type="match status" value="1"/>
</dbReference>
<protein>
    <submittedName>
        <fullName evidence="3">Type II toxin-antitoxin system RelE/ParE family toxin</fullName>
    </submittedName>
</protein>
<dbReference type="InterPro" id="IPR007712">
    <property type="entry name" value="RelE/ParE_toxin"/>
</dbReference>
<accession>A0A2G4EVS7</accession>
<keyword evidence="4" id="KW-1185">Reference proteome</keyword>
<dbReference type="InterPro" id="IPR035093">
    <property type="entry name" value="RelE/ParE_toxin_dom_sf"/>
</dbReference>
<dbReference type="PANTHER" id="PTHR33755">
    <property type="entry name" value="TOXIN PARE1-RELATED"/>
    <property type="match status" value="1"/>
</dbReference>
<evidence type="ECO:0000313" key="4">
    <source>
        <dbReference type="Proteomes" id="UP000226442"/>
    </source>
</evidence>
<evidence type="ECO:0000313" key="3">
    <source>
        <dbReference type="EMBL" id="PHX53578.1"/>
    </source>
</evidence>
<comment type="caution">
    <text evidence="3">The sequence shown here is derived from an EMBL/GenBank/DDBJ whole genome shotgun (WGS) entry which is preliminary data.</text>
</comment>
<reference evidence="3" key="1">
    <citation type="submission" date="2017-10" db="EMBL/GenBank/DDBJ databases">
        <title>Draft genome sequence of the planktic cyanobacteria Tychonema bourrellyi isolated from alpine lentic freshwater.</title>
        <authorList>
            <person name="Tett A."/>
            <person name="Armanini F."/>
            <person name="Asnicar F."/>
            <person name="Boscaini A."/>
            <person name="Pasolli E."/>
            <person name="Zolfo M."/>
            <person name="Donati C."/>
            <person name="Salmaso N."/>
            <person name="Segata N."/>
        </authorList>
    </citation>
    <scope>NUCLEOTIDE SEQUENCE</scope>
    <source>
        <strain evidence="3">FEM_GT703</strain>
    </source>
</reference>
<dbReference type="OrthoDB" id="278204at2"/>
<keyword evidence="2" id="KW-1277">Toxin-antitoxin system</keyword>
<organism evidence="3 4">
    <name type="scientific">Tychonema bourrellyi FEM_GT703</name>
    <dbReference type="NCBI Taxonomy" id="2040638"/>
    <lineage>
        <taxon>Bacteria</taxon>
        <taxon>Bacillati</taxon>
        <taxon>Cyanobacteriota</taxon>
        <taxon>Cyanophyceae</taxon>
        <taxon>Oscillatoriophycideae</taxon>
        <taxon>Oscillatoriales</taxon>
        <taxon>Microcoleaceae</taxon>
        <taxon>Tychonema</taxon>
    </lineage>
</organism>
<dbReference type="AlphaFoldDB" id="A0A2G4EVS7"/>
<sequence>MKNVIFHPLAEQELIDATAYYEEQKPGLGLEFLGEVEEVVNFLMLYPEAGSNVGVSVRRVILPKFSYSLFYRILEEEQIRILAVAHHKRKPQYWVDRE</sequence>
<proteinExistence type="inferred from homology"/>
<comment type="similarity">
    <text evidence="1">Belongs to the RelE toxin family.</text>
</comment>
<dbReference type="Pfam" id="PF05016">
    <property type="entry name" value="ParE_toxin"/>
    <property type="match status" value="1"/>
</dbReference>